<feature type="compositionally biased region" description="Low complexity" evidence="1">
    <location>
        <begin position="273"/>
        <end position="285"/>
    </location>
</feature>
<feature type="region of interest" description="Disordered" evidence="1">
    <location>
        <begin position="433"/>
        <end position="457"/>
    </location>
</feature>
<evidence type="ECO:0000313" key="3">
    <source>
        <dbReference type="EMBL" id="SMQ50461.1"/>
    </source>
</evidence>
<feature type="region of interest" description="Disordered" evidence="1">
    <location>
        <begin position="1201"/>
        <end position="1239"/>
    </location>
</feature>
<evidence type="ECO:0000256" key="1">
    <source>
        <dbReference type="SAM" id="MobiDB-lite"/>
    </source>
</evidence>
<sequence length="1422" mass="143858">MAILDFLSALLLASGVAQALIIPESQHQHQARANNVAINSEVKVILSSFATLEQLAKELTVDISCLRAANPLLSALKRGQYCTVPHACCGTSCEGKFCSKRPQCQGQSTTPAPVQNGPSTTCVSTITTSISASSTPVAPSQYPVPSSVSSTVLVSSESNILSSAGGTLPGPIGGGSSTGDGLPFTTNSLGQTIISGSSGPVALPTAIPSGIVVTLPGGSVTTAQPSSVPAGSLSGSGTTDNPVGPSTTSSDSAGITVSSGLPSMNPIPAPGESSVTTQPSGSSPSTLPPSGLPQSGVPSSGTPLSGAPPSGTPQSGLFPSGSPSSGPPPSGTPSSSPGLVTTTDSLGQTIVEPTGGSATGTAPLPPDDSATAQPSAVSSSSIIPGLITTTNSLGQTIISGSSGVTTLSNGAPATATQTLPNGSIITFVPSATAGLSSSPGSGQPPSSSSTPSVVTTTNEAGETLISTVVGEPSSGVLPSPSSSPSVVTTTNSDGETVASTLAGVIPSATAGLPSPPSGQPSSPPSSPSVITTTNSAGETIASTLVGVVPSATVGIPSPSSGQLPSPSSSLSVITSTNSAGETITSTLIDVPTSIASLTTITNTDGSVVVSTFSSLSASQQPSASDSISTTAPPVAPSTILGPGQSFNISSTLSPSSVIIDSSGGTITSTSTTSTSPSTTPDLTSDGMTTGPEATTAPGPTTSPPTDTSSSSTALAGVFPVTTSVPEPKATDDGTEIPCSLWFFKICISWLDTSILGWKINLPPGIYPPGPPPGITFPPGIQISVSGTIPDWPTLTIGPDRLPTYEPEPEECKTESAELCLTSTSFGVSSVGGTVTTTASDVLSTCATVYGCEVSDSSTSTASTSTASDYPYSCTFGCEACNGNARRDVSPPTALPLVSEPRGLISFHDIALARRDIPNRLEADGSVDFYDTVKASSNTVNVEHDQRLVMQTTSKFIPFDASERNIRVEGLRGCTSILVVSRLGAYISHIWEPTFTAGNFQVEGLDYLRNGRVGGGETGTEPLGSLVQRGVFSDSATTKIFIMTPATYDLDLNDGSIEGKPAVPEREQRASLLTSVDPPLFDGNTPGGPPDRLTPMKAALSALMPGVPISQFNYRRQVDDAKVRGQAYGKATIVYSNRQITDPADPYSDKDWTPTTIAGSDGGSCEIRRQKAVWQCYIQDYLMGSDLWDALPAQIAINQKRQAGDCGSPSSTPAPTSEPTSASAPATTPPPLTDLPDLTTTAFTTPSGSSCASTTTFSQCNGSGGGAACVTTSSCASFVATDTPTPTSTEPTSTTYEAPLFTSPTVCNNEADFPGHADVASGAQEKLAQDFCGSHNVEAYPGRGPPLAETLQDGDDINYFYSISWKDIDCRPEGTDHQNTYMPQGNGITCPLVMRAIYRNCNNGGVGGYMDVGCLRYRFDGAI</sequence>
<evidence type="ECO:0000313" key="4">
    <source>
        <dbReference type="Proteomes" id="UP000215127"/>
    </source>
</evidence>
<evidence type="ECO:0000256" key="2">
    <source>
        <dbReference type="SAM" id="SignalP"/>
    </source>
</evidence>
<feature type="region of interest" description="Disordered" evidence="1">
    <location>
        <begin position="165"/>
        <end position="184"/>
    </location>
</feature>
<keyword evidence="2" id="KW-0732">Signal</keyword>
<dbReference type="EMBL" id="LT853696">
    <property type="protein sequence ID" value="SMQ50461.1"/>
    <property type="molecule type" value="Genomic_DNA"/>
</dbReference>
<feature type="compositionally biased region" description="Polar residues" evidence="1">
    <location>
        <begin position="221"/>
        <end position="262"/>
    </location>
</feature>
<feature type="chain" id="PRO_5012688355" description="LysM domain-containing protein" evidence="2">
    <location>
        <begin position="20"/>
        <end position="1422"/>
    </location>
</feature>
<feature type="compositionally biased region" description="Low complexity" evidence="1">
    <location>
        <begin position="470"/>
        <end position="487"/>
    </location>
</feature>
<dbReference type="Proteomes" id="UP000215127">
    <property type="component" value="Chromosome 5"/>
</dbReference>
<feature type="region of interest" description="Disordered" evidence="1">
    <location>
        <begin position="663"/>
        <end position="712"/>
    </location>
</feature>
<accession>A0A1X7RTD9</accession>
<gene>
    <name evidence="3" type="ORF">ZT3D7_G5614</name>
</gene>
<feature type="region of interest" description="Disordered" evidence="1">
    <location>
        <begin position="506"/>
        <end position="533"/>
    </location>
</feature>
<feature type="compositionally biased region" description="Low complexity" evidence="1">
    <location>
        <begin position="436"/>
        <end position="457"/>
    </location>
</feature>
<feature type="compositionally biased region" description="Polar residues" evidence="1">
    <location>
        <begin position="339"/>
        <end position="348"/>
    </location>
</feature>
<dbReference type="STRING" id="1276538.A0A1X7RTD9"/>
<feature type="compositionally biased region" description="Low complexity" evidence="1">
    <location>
        <begin position="1207"/>
        <end position="1225"/>
    </location>
</feature>
<reference evidence="3 4" key="1">
    <citation type="submission" date="2016-06" db="EMBL/GenBank/DDBJ databases">
        <authorList>
            <person name="Kjaerup R.B."/>
            <person name="Dalgaard T.S."/>
            <person name="Juul-Madsen H.R."/>
        </authorList>
    </citation>
    <scope>NUCLEOTIDE SEQUENCE [LARGE SCALE GENOMIC DNA]</scope>
</reference>
<feature type="region of interest" description="Disordered" evidence="1">
    <location>
        <begin position="470"/>
        <end position="492"/>
    </location>
</feature>
<feature type="region of interest" description="Disordered" evidence="1">
    <location>
        <begin position="221"/>
        <end position="379"/>
    </location>
</feature>
<keyword evidence="4" id="KW-1185">Reference proteome</keyword>
<feature type="compositionally biased region" description="Gly residues" evidence="1">
    <location>
        <begin position="167"/>
        <end position="178"/>
    </location>
</feature>
<evidence type="ECO:0008006" key="5">
    <source>
        <dbReference type="Google" id="ProtNLM"/>
    </source>
</evidence>
<protein>
    <recommendedName>
        <fullName evidence="5">LysM domain-containing protein</fullName>
    </recommendedName>
</protein>
<feature type="compositionally biased region" description="Pro residues" evidence="1">
    <location>
        <begin position="513"/>
        <end position="526"/>
    </location>
</feature>
<proteinExistence type="predicted"/>
<feature type="signal peptide" evidence="2">
    <location>
        <begin position="1"/>
        <end position="19"/>
    </location>
</feature>
<organism evidence="3 4">
    <name type="scientific">Zymoseptoria tritici (strain ST99CH_3D7)</name>
    <dbReference type="NCBI Taxonomy" id="1276538"/>
    <lineage>
        <taxon>Eukaryota</taxon>
        <taxon>Fungi</taxon>
        <taxon>Dikarya</taxon>
        <taxon>Ascomycota</taxon>
        <taxon>Pezizomycotina</taxon>
        <taxon>Dothideomycetes</taxon>
        <taxon>Dothideomycetidae</taxon>
        <taxon>Mycosphaerellales</taxon>
        <taxon>Mycosphaerellaceae</taxon>
        <taxon>Zymoseptoria</taxon>
    </lineage>
</organism>
<name>A0A1X7RTD9_ZYMT9</name>
<feature type="compositionally biased region" description="Polar residues" evidence="1">
    <location>
        <begin position="370"/>
        <end position="379"/>
    </location>
</feature>